<dbReference type="OrthoDB" id="147589at2157"/>
<organism evidence="5">
    <name type="scientific">Methanosarcina barkeri (strain Fusaro / DSM 804)</name>
    <dbReference type="NCBI Taxonomy" id="269797"/>
    <lineage>
        <taxon>Archaea</taxon>
        <taxon>Methanobacteriati</taxon>
        <taxon>Methanobacteriota</taxon>
        <taxon>Stenosarchaea group</taxon>
        <taxon>Methanomicrobia</taxon>
        <taxon>Methanosarcinales</taxon>
        <taxon>Methanosarcinaceae</taxon>
        <taxon>Methanosarcina</taxon>
    </lineage>
</organism>
<evidence type="ECO:0000259" key="4">
    <source>
        <dbReference type="PROSITE" id="PS51118"/>
    </source>
</evidence>
<dbReference type="InterPro" id="IPR002577">
    <property type="entry name" value="HTH_HxlR"/>
</dbReference>
<accession>Q46A74</accession>
<dbReference type="AlphaFoldDB" id="Q46A74"/>
<dbReference type="SUPFAM" id="SSF46785">
    <property type="entry name" value="Winged helix' DNA-binding domain"/>
    <property type="match status" value="1"/>
</dbReference>
<dbReference type="PANTHER" id="PTHR33204">
    <property type="entry name" value="TRANSCRIPTIONAL REGULATOR, MARR FAMILY"/>
    <property type="match status" value="1"/>
</dbReference>
<evidence type="ECO:0000256" key="3">
    <source>
        <dbReference type="ARBA" id="ARBA00023163"/>
    </source>
</evidence>
<evidence type="ECO:0000313" key="5">
    <source>
        <dbReference type="EMBL" id="AAZ71218.1"/>
    </source>
</evidence>
<dbReference type="HOGENOM" id="CLU_111585_5_3_2"/>
<reference evidence="5" key="1">
    <citation type="submission" date="2006-06" db="EMBL/GenBank/DDBJ databases">
        <title>Complete sequence of chromosome 1 of Methanosarcina barkeri str. fusaro.</title>
        <authorList>
            <person name="Copeland A."/>
            <person name="Lucas S."/>
            <person name="Lapidus A."/>
            <person name="Barry K."/>
            <person name="Detter J.C."/>
            <person name="Glavina T."/>
            <person name="Hammon N."/>
            <person name="Israni S."/>
            <person name="Pitluck S."/>
            <person name="Goodwin L.A."/>
            <person name="Saunders E.H."/>
            <person name="Schmutz J."/>
            <person name="Larimer F."/>
            <person name="Land M."/>
            <person name="Anderson I."/>
            <person name="Richardson P."/>
        </authorList>
    </citation>
    <scope>NUCLEOTIDE SEQUENCE</scope>
    <source>
        <strain evidence="5">Fusaro</strain>
    </source>
</reference>
<dbReference type="PROSITE" id="PS51118">
    <property type="entry name" value="HTH_HXLR"/>
    <property type="match status" value="1"/>
</dbReference>
<keyword evidence="2" id="KW-0238">DNA-binding</keyword>
<feature type="domain" description="HTH hxlR-type" evidence="4">
    <location>
        <begin position="13"/>
        <end position="111"/>
    </location>
</feature>
<dbReference type="PANTHER" id="PTHR33204:SF18">
    <property type="entry name" value="TRANSCRIPTIONAL REGULATORY PROTEIN"/>
    <property type="match status" value="1"/>
</dbReference>
<proteinExistence type="predicted"/>
<evidence type="ECO:0000256" key="2">
    <source>
        <dbReference type="ARBA" id="ARBA00023125"/>
    </source>
</evidence>
<dbReference type="PaxDb" id="269797-Mbar_A2294"/>
<keyword evidence="1" id="KW-0805">Transcription regulation</keyword>
<dbReference type="eggNOG" id="arCOG01057">
    <property type="taxonomic scope" value="Archaea"/>
</dbReference>
<evidence type="ECO:0000256" key="1">
    <source>
        <dbReference type="ARBA" id="ARBA00023015"/>
    </source>
</evidence>
<protein>
    <submittedName>
        <fullName evidence="5">Transcriptional regulator, MarR family</fullName>
    </submittedName>
</protein>
<dbReference type="Pfam" id="PF01638">
    <property type="entry name" value="HxlR"/>
    <property type="match status" value="1"/>
</dbReference>
<dbReference type="InterPro" id="IPR036390">
    <property type="entry name" value="WH_DNA-bd_sf"/>
</dbReference>
<dbReference type="KEGG" id="mba:Mbar_A2294"/>
<dbReference type="Gene3D" id="1.10.10.10">
    <property type="entry name" value="Winged helix-like DNA-binding domain superfamily/Winged helix DNA-binding domain"/>
    <property type="match status" value="1"/>
</dbReference>
<dbReference type="GO" id="GO:0003677">
    <property type="term" value="F:DNA binding"/>
    <property type="evidence" value="ECO:0007669"/>
    <property type="project" value="UniProtKB-KW"/>
</dbReference>
<dbReference type="EMBL" id="CP000099">
    <property type="protein sequence ID" value="AAZ71218.1"/>
    <property type="molecule type" value="Genomic_DNA"/>
</dbReference>
<dbReference type="InterPro" id="IPR036388">
    <property type="entry name" value="WH-like_DNA-bd_sf"/>
</dbReference>
<sequence>MLHYPEDLMNIPCPIEKTITLIGNKWTLLLIREFYLSNGPLRFNDLLKSLKPISSKTLSSKLKDLVLYGIIERNVENTMPIKVEYSLTEKGKDLRSVLLSMAEWSKRWHSF</sequence>
<gene>
    <name evidence="5" type="ordered locus">Mbar_A2294</name>
</gene>
<keyword evidence="3" id="KW-0804">Transcription</keyword>
<name>Q46A74_METBF</name>